<sequence length="347" mass="38174">MNRASLLRLAHRALRLGPADLERHATARRVLCPAVPYRAQPALYPAGALERITALSPWRDRDTEWALIEGRGGEHAATEALEIPDVVLATGWLYRKGARARVGLGDSRPGQRLPPRRELPDAHLVATWTGADFFGNFMQDSLALEMLPPEGAPRIGAPVKPYQHAPGYRALLDLPQPEMPQHVLIRRLTLYRDFAQNALKVERYRRLRARLRAALGPGQPPAGIFLRRGGTGSERLLTNEAALTAYLAGLGFDILDPEALTPAEIARRALDAPVVVAVEGSHLGHAIYTLAEAGAFLVIQPPDRFAMPYKEFADCMEMRFGFVLGRAEPGGFAVDLDDIAQMLDRLL</sequence>
<keyword evidence="3" id="KW-1185">Reference proteome</keyword>
<gene>
    <name evidence="2" type="ORF">GL279_05690</name>
</gene>
<evidence type="ECO:0000313" key="2">
    <source>
        <dbReference type="EMBL" id="MTH34091.1"/>
    </source>
</evidence>
<organism evidence="2 3">
    <name type="scientific">Paracoccus limosus</name>
    <dbReference type="NCBI Taxonomy" id="913252"/>
    <lineage>
        <taxon>Bacteria</taxon>
        <taxon>Pseudomonadati</taxon>
        <taxon>Pseudomonadota</taxon>
        <taxon>Alphaproteobacteria</taxon>
        <taxon>Rhodobacterales</taxon>
        <taxon>Paracoccaceae</taxon>
        <taxon>Paracoccus</taxon>
    </lineage>
</organism>
<dbReference type="EMBL" id="WMIF01000005">
    <property type="protein sequence ID" value="MTH34091.1"/>
    <property type="molecule type" value="Genomic_DNA"/>
</dbReference>
<accession>A0A844H4C2</accession>
<feature type="domain" description="Glycosyltransferase 61 catalytic" evidence="1">
    <location>
        <begin position="134"/>
        <end position="289"/>
    </location>
</feature>
<reference evidence="2 3" key="1">
    <citation type="submission" date="2019-11" db="EMBL/GenBank/DDBJ databases">
        <authorList>
            <person name="Dong K."/>
        </authorList>
    </citation>
    <scope>NUCLEOTIDE SEQUENCE [LARGE SCALE GENOMIC DNA]</scope>
    <source>
        <strain evidence="2 3">JCM 17370</strain>
    </source>
</reference>
<dbReference type="Proteomes" id="UP000442533">
    <property type="component" value="Unassembled WGS sequence"/>
</dbReference>
<protein>
    <submittedName>
        <fullName evidence="2">DUF563 domain-containing protein</fullName>
    </submittedName>
</protein>
<proteinExistence type="predicted"/>
<comment type="caution">
    <text evidence="2">The sequence shown here is derived from an EMBL/GenBank/DDBJ whole genome shotgun (WGS) entry which is preliminary data.</text>
</comment>
<evidence type="ECO:0000313" key="3">
    <source>
        <dbReference type="Proteomes" id="UP000442533"/>
    </source>
</evidence>
<dbReference type="GO" id="GO:0016757">
    <property type="term" value="F:glycosyltransferase activity"/>
    <property type="evidence" value="ECO:0007669"/>
    <property type="project" value="InterPro"/>
</dbReference>
<evidence type="ECO:0000259" key="1">
    <source>
        <dbReference type="Pfam" id="PF04577"/>
    </source>
</evidence>
<dbReference type="RefSeq" id="WP_155063640.1">
    <property type="nucleotide sequence ID" value="NZ_WMIF01000005.1"/>
</dbReference>
<dbReference type="AlphaFoldDB" id="A0A844H4C2"/>
<dbReference type="Pfam" id="PF04577">
    <property type="entry name" value="Glyco_transf_61"/>
    <property type="match status" value="1"/>
</dbReference>
<name>A0A844H4C2_9RHOB</name>
<dbReference type="InterPro" id="IPR049625">
    <property type="entry name" value="Glyco_transf_61_cat"/>
</dbReference>
<dbReference type="OrthoDB" id="6935590at2"/>